<dbReference type="InterPro" id="IPR043502">
    <property type="entry name" value="DNA/RNA_pol_sf"/>
</dbReference>
<evidence type="ECO:0000256" key="12">
    <source>
        <dbReference type="SAM" id="MobiDB-lite"/>
    </source>
</evidence>
<dbReference type="CDD" id="cd00303">
    <property type="entry name" value="retropepsin_like"/>
    <property type="match status" value="1"/>
</dbReference>
<evidence type="ECO:0000256" key="8">
    <source>
        <dbReference type="ARBA" id="ARBA00022918"/>
    </source>
</evidence>
<dbReference type="Pfam" id="PF17919">
    <property type="entry name" value="RT_RNaseH_2"/>
    <property type="match status" value="1"/>
</dbReference>
<dbReference type="InterPro" id="IPR043128">
    <property type="entry name" value="Rev_trsase/Diguanyl_cyclase"/>
</dbReference>
<feature type="transmembrane region" description="Helical" evidence="13">
    <location>
        <begin position="1817"/>
        <end position="1835"/>
    </location>
</feature>
<keyword evidence="10" id="KW-0511">Multifunctional enzyme</keyword>
<evidence type="ECO:0000259" key="15">
    <source>
        <dbReference type="PROSITE" id="PS50878"/>
    </source>
</evidence>
<keyword evidence="13" id="KW-0472">Membrane</keyword>
<dbReference type="GO" id="GO:0003677">
    <property type="term" value="F:DNA binding"/>
    <property type="evidence" value="ECO:0007669"/>
    <property type="project" value="UniProtKB-KW"/>
</dbReference>
<feature type="compositionally biased region" description="Low complexity" evidence="12">
    <location>
        <begin position="273"/>
        <end position="288"/>
    </location>
</feature>
<dbReference type="SMART" id="SM00343">
    <property type="entry name" value="ZnF_C2HC"/>
    <property type="match status" value="1"/>
</dbReference>
<dbReference type="EMBL" id="OIVN01004836">
    <property type="protein sequence ID" value="SPD19518.1"/>
    <property type="molecule type" value="Genomic_DNA"/>
</dbReference>
<feature type="region of interest" description="Disordered" evidence="12">
    <location>
        <begin position="1582"/>
        <end position="1602"/>
    </location>
</feature>
<dbReference type="GO" id="GO:0004519">
    <property type="term" value="F:endonuclease activity"/>
    <property type="evidence" value="ECO:0007669"/>
    <property type="project" value="UniProtKB-KW"/>
</dbReference>
<dbReference type="GO" id="GO:0006508">
    <property type="term" value="P:proteolysis"/>
    <property type="evidence" value="ECO:0007669"/>
    <property type="project" value="UniProtKB-KW"/>
</dbReference>
<dbReference type="SUPFAM" id="SSF56672">
    <property type="entry name" value="DNA/RNA polymerases"/>
    <property type="match status" value="1"/>
</dbReference>
<keyword evidence="5" id="KW-0064">Aspartyl protease</keyword>
<evidence type="ECO:0000256" key="11">
    <source>
        <dbReference type="PROSITE-ProRule" id="PRU00047"/>
    </source>
</evidence>
<evidence type="ECO:0008006" key="18">
    <source>
        <dbReference type="Google" id="ProtNLM"/>
    </source>
</evidence>
<proteinExistence type="predicted"/>
<dbReference type="Pfam" id="PF08284">
    <property type="entry name" value="RVP_2"/>
    <property type="match status" value="1"/>
</dbReference>
<keyword evidence="11" id="KW-0863">Zinc-finger</keyword>
<feature type="compositionally biased region" description="Basic and acidic residues" evidence="12">
    <location>
        <begin position="222"/>
        <end position="232"/>
    </location>
</feature>
<dbReference type="Gene3D" id="3.30.420.10">
    <property type="entry name" value="Ribonuclease H-like superfamily/Ribonuclease H"/>
    <property type="match status" value="1"/>
</dbReference>
<dbReference type="GO" id="GO:0003964">
    <property type="term" value="F:RNA-directed DNA polymerase activity"/>
    <property type="evidence" value="ECO:0007669"/>
    <property type="project" value="UniProtKB-KW"/>
</dbReference>
<organism evidence="17">
    <name type="scientific">Fagus sylvatica</name>
    <name type="common">Beechnut</name>
    <dbReference type="NCBI Taxonomy" id="28930"/>
    <lineage>
        <taxon>Eukaryota</taxon>
        <taxon>Viridiplantae</taxon>
        <taxon>Streptophyta</taxon>
        <taxon>Embryophyta</taxon>
        <taxon>Tracheophyta</taxon>
        <taxon>Spermatophyta</taxon>
        <taxon>Magnoliopsida</taxon>
        <taxon>eudicotyledons</taxon>
        <taxon>Gunneridae</taxon>
        <taxon>Pentapetalae</taxon>
        <taxon>rosids</taxon>
        <taxon>fabids</taxon>
        <taxon>Fagales</taxon>
        <taxon>Fagaceae</taxon>
        <taxon>Fagus</taxon>
    </lineage>
</organism>
<gene>
    <name evidence="17" type="ORF">FSB_LOCUS47400</name>
</gene>
<keyword evidence="11" id="KW-0862">Zinc</keyword>
<evidence type="ECO:0000256" key="2">
    <source>
        <dbReference type="ARBA" id="ARBA00022679"/>
    </source>
</evidence>
<dbReference type="CDD" id="cd01647">
    <property type="entry name" value="RT_LTR"/>
    <property type="match status" value="1"/>
</dbReference>
<evidence type="ECO:0000256" key="9">
    <source>
        <dbReference type="ARBA" id="ARBA00023125"/>
    </source>
</evidence>
<keyword evidence="2" id="KW-0808">Transferase</keyword>
<dbReference type="Gene3D" id="2.40.70.10">
    <property type="entry name" value="Acid Proteases"/>
    <property type="match status" value="1"/>
</dbReference>
<dbReference type="InterPro" id="IPR001878">
    <property type="entry name" value="Znf_CCHC"/>
</dbReference>
<evidence type="ECO:0000313" key="17">
    <source>
        <dbReference type="EMBL" id="SPD19518.1"/>
    </source>
</evidence>
<dbReference type="InterPro" id="IPR012337">
    <property type="entry name" value="RNaseH-like_sf"/>
</dbReference>
<evidence type="ECO:0000256" key="13">
    <source>
        <dbReference type="SAM" id="Phobius"/>
    </source>
</evidence>
<keyword evidence="13" id="KW-0812">Transmembrane</keyword>
<dbReference type="Gene3D" id="1.10.340.70">
    <property type="match status" value="1"/>
</dbReference>
<dbReference type="Gene3D" id="3.10.10.10">
    <property type="entry name" value="HIV Type 1 Reverse Transcriptase, subunit A, domain 1"/>
    <property type="match status" value="1"/>
</dbReference>
<dbReference type="PROSITE" id="PS50878">
    <property type="entry name" value="RT_POL"/>
    <property type="match status" value="1"/>
</dbReference>
<dbReference type="InterPro" id="IPR041577">
    <property type="entry name" value="RT_RNaseH_2"/>
</dbReference>
<dbReference type="InterPro" id="IPR000477">
    <property type="entry name" value="RT_dom"/>
</dbReference>
<reference evidence="17" key="1">
    <citation type="submission" date="2018-02" db="EMBL/GenBank/DDBJ databases">
        <authorList>
            <person name="Cohen D.B."/>
            <person name="Kent A.D."/>
        </authorList>
    </citation>
    <scope>NUCLEOTIDE SEQUENCE</scope>
</reference>
<evidence type="ECO:0000256" key="3">
    <source>
        <dbReference type="ARBA" id="ARBA00022695"/>
    </source>
</evidence>
<dbReference type="Gene3D" id="4.10.60.10">
    <property type="entry name" value="Zinc finger, CCHC-type"/>
    <property type="match status" value="1"/>
</dbReference>
<keyword evidence="3" id="KW-0548">Nucleotidyltransferase</keyword>
<dbReference type="InterPro" id="IPR036397">
    <property type="entry name" value="RNaseH_sf"/>
</dbReference>
<dbReference type="InterPro" id="IPR001584">
    <property type="entry name" value="Integrase_cat-core"/>
</dbReference>
<evidence type="ECO:0000256" key="5">
    <source>
        <dbReference type="ARBA" id="ARBA00022750"/>
    </source>
</evidence>
<evidence type="ECO:0000256" key="7">
    <source>
        <dbReference type="ARBA" id="ARBA00022801"/>
    </source>
</evidence>
<dbReference type="InterPro" id="IPR004158">
    <property type="entry name" value="DUF247_pln"/>
</dbReference>
<dbReference type="Gene3D" id="3.30.70.270">
    <property type="match status" value="2"/>
</dbReference>
<dbReference type="InterPro" id="IPR041588">
    <property type="entry name" value="Integrase_H2C2"/>
</dbReference>
<dbReference type="GO" id="GO:0004190">
    <property type="term" value="F:aspartic-type endopeptidase activity"/>
    <property type="evidence" value="ECO:0007669"/>
    <property type="project" value="UniProtKB-KW"/>
</dbReference>
<evidence type="ECO:0000256" key="4">
    <source>
        <dbReference type="ARBA" id="ARBA00022722"/>
    </source>
</evidence>
<feature type="region of interest" description="Disordered" evidence="12">
    <location>
        <begin position="273"/>
        <end position="292"/>
    </location>
</feature>
<dbReference type="PANTHER" id="PTHR37984">
    <property type="entry name" value="PROTEIN CBG26694"/>
    <property type="match status" value="1"/>
</dbReference>
<dbReference type="Pfam" id="PF03732">
    <property type="entry name" value="Retrotrans_gag"/>
    <property type="match status" value="1"/>
</dbReference>
<evidence type="ECO:0000259" key="16">
    <source>
        <dbReference type="PROSITE" id="PS50994"/>
    </source>
</evidence>
<dbReference type="PROSITE" id="PS50158">
    <property type="entry name" value="ZF_CCHC"/>
    <property type="match status" value="1"/>
</dbReference>
<dbReference type="GO" id="GO:0008270">
    <property type="term" value="F:zinc ion binding"/>
    <property type="evidence" value="ECO:0007669"/>
    <property type="project" value="UniProtKB-KW"/>
</dbReference>
<evidence type="ECO:0000256" key="1">
    <source>
        <dbReference type="ARBA" id="ARBA00022670"/>
    </source>
</evidence>
<dbReference type="Pfam" id="PF03140">
    <property type="entry name" value="DUF247"/>
    <property type="match status" value="1"/>
</dbReference>
<evidence type="ECO:0000256" key="10">
    <source>
        <dbReference type="ARBA" id="ARBA00023268"/>
    </source>
</evidence>
<dbReference type="Pfam" id="PF00078">
    <property type="entry name" value="RVT_1"/>
    <property type="match status" value="1"/>
</dbReference>
<evidence type="ECO:0000256" key="6">
    <source>
        <dbReference type="ARBA" id="ARBA00022759"/>
    </source>
</evidence>
<dbReference type="PANTHER" id="PTHR37984:SF5">
    <property type="entry name" value="PROTEIN NYNRIN-LIKE"/>
    <property type="match status" value="1"/>
</dbReference>
<keyword evidence="7" id="KW-0378">Hydrolase</keyword>
<dbReference type="SUPFAM" id="SSF57756">
    <property type="entry name" value="Retrovirus zinc finger-like domains"/>
    <property type="match status" value="1"/>
</dbReference>
<feature type="domain" description="CCHC-type" evidence="14">
    <location>
        <begin position="259"/>
        <end position="273"/>
    </location>
</feature>
<keyword evidence="11" id="KW-0479">Metal-binding</keyword>
<feature type="domain" description="Integrase catalytic" evidence="16">
    <location>
        <begin position="861"/>
        <end position="1026"/>
    </location>
</feature>
<keyword evidence="4" id="KW-0540">Nuclease</keyword>
<keyword evidence="13" id="KW-1133">Transmembrane helix</keyword>
<protein>
    <recommendedName>
        <fullName evidence="18">Reverse transcriptase</fullName>
    </recommendedName>
</protein>
<dbReference type="Pfam" id="PF00098">
    <property type="entry name" value="zf-CCHC"/>
    <property type="match status" value="1"/>
</dbReference>
<dbReference type="Pfam" id="PF17921">
    <property type="entry name" value="Integrase_H2C2"/>
    <property type="match status" value="1"/>
</dbReference>
<sequence>MLEPHQEHERSATPVINEGNEVDEVANKIYARLAQAARHGEGQKEGCSFMEFRKQNPPTFAGATDPMVAENWLLKMEKLLKVLHCTDSQKVEYATFTLEGPAERWWAGTEVLLKEELGENACVTWEKFKKVFNETYFPEVVRDRKKREFSDLIQGSMTVEEYAAKFIDLSRFAPHLIPDEHEKVMKFQKGLNDKIRPHILAAGVNTLSETVKRAMRLEEDFKYSHGSDESGKKQWSSGSHHGKGQGQSHEGQPCAIKLCYTCKQPGHYARVCPTKGSGSSSSPQTQKSDASVKRVQGRVYALTTQDAQATDTVVTGILPLFSTPARVLFDPGSTHSFISCGFVRNIARSPEPLEYELSVSTPLGDTLMSNLVLKSCMFCIEGRELSADLVLLGMHDFDVILGMNWLAAYHASVDCFEKEVVFRPPGELEFRFKGSRLPSLPHMISALRANRLLRKGCRGFLASVVDLQKKELEIEDIPVVREFPDVFPEDLPGLPPDREVEFSIDLVPAPVLFVKKKDGSMRLCIDYRELNRVTIKNKYPLPRIDDLFDQLQGAQVFSKIDLRSGYHQLKIKSEDIPKTAFRTRYGHYEFLVMPFGLTNAPAVFMDLMNRVFHEYLDRFVIVFIDDILVYSKSLEEHEDHLRIVLQILRDKKLYAKLKKCEFWLNQVVFLGHVVSKDGITVDPSYYRRFVEGFSRIAAPLTHLTRKNAKFEWKEECEKSFQELKQRLVTAPVLTIPSSSGGFVIYSDASRKGLGCVLMQHGRVVAYASRQLKNYEQNYPTHDLELAAVVLCVPNDPSIKNDILEEAHRSPYTMHPGSTKMYRDLRETFWWNNMKREIAQFVEQCLTCQQVKVEHQRPSGLLQSLPIPEWKWEHISMDFVSGLPRSPKGHDAIWVIVDRLTKSAHFIPIRMNYSLDQLAQLYIEEIVRLHGIPVSIVSDRDPRFTSRFWKSLHKALGTNLNFSTAFHPQTDGQSERTIQILEDMLRACVLDLKGSWANHLCLVEFAYNNSFQSSIGMAPYEALYGRKCRSPICWDEVGPRVDRRVMLTNEGKDLEFEVGDMVFLRVAPMKGVMRFGKKALSGIHNVFHVSMLRKYIPEPSHVLSYDQLQIKDDLSYEEVPIEILDRKEHMLRTKSIPLVKVLFNLLGALEIRILSGLQNSMDLRVQGSTHGGRAWGSGRSYSPGQNLEVRFRCQRGQFVVRGGDILAQDPYAFFVTSPALIPTDALLNIVLFGKDTQQSLKALSRGIAPPRAPGASPMWSKVLHMGDAPGALGGAIPRDKALRDCCVSFPKRTILSSASVGIRAGDVTVTSQKNPPVPLKFGHNCLIYLSLQIRGMDHITSTGEWGSRKFDRKDFGETSRGHNQFVAVPTVGTTQTMSVPMQYKSGIISAFMEDKFKKLEEARVQNQDKTTIPKIQKVTLLRDHKNVERDYEPRVVSLGPIHYGKSRYQLAEKYKLRLADDFIAKSGKGVGELYEMVEKNITQLKDCFDEEVIKKYDDEDLAWLLFVDGCAILRFIDTTVSGNFSDFKILNAHVAFGQQDLFLLENQLPYQLLDDLMKMSLEEVKLRDSIQSFIDMHSMVQKKTENGNANNKKKRQTTINPSRPKETIRRFSKDRETSMGYYMDKDMPIHLLDLLRTRLLGSTKTKSPNAATLKKVDEKDWQSFRNALELKQAGIQLKRSDTRSLRDISFTKFRNFYPGILSLPPIIVDDSTRSKFLNLIAYEMCPDFENDYGVTSYISFLHSLIDEANDVIELRKARILHNFLGSDQEVAHLFNEIGTDLVPNPEIYGKVRSEIQMYYDNKWKIWISQVVHDHFSHHWTILAFIAALLALILSVIQTCNSANSAN</sequence>
<dbReference type="InterPro" id="IPR005162">
    <property type="entry name" value="Retrotrans_gag_dom"/>
</dbReference>
<feature type="region of interest" description="Disordered" evidence="12">
    <location>
        <begin position="222"/>
        <end position="250"/>
    </location>
</feature>
<keyword evidence="1" id="KW-0645">Protease</keyword>
<dbReference type="InterPro" id="IPR021109">
    <property type="entry name" value="Peptidase_aspartic_dom_sf"/>
</dbReference>
<dbReference type="GO" id="GO:0015074">
    <property type="term" value="P:DNA integration"/>
    <property type="evidence" value="ECO:0007669"/>
    <property type="project" value="InterPro"/>
</dbReference>
<keyword evidence="6" id="KW-0255">Endonuclease</keyword>
<feature type="domain" description="Reverse transcriptase" evidence="15">
    <location>
        <begin position="495"/>
        <end position="674"/>
    </location>
</feature>
<dbReference type="InterPro" id="IPR036875">
    <property type="entry name" value="Znf_CCHC_sf"/>
</dbReference>
<keyword evidence="8" id="KW-0695">RNA-directed DNA polymerase</keyword>
<name>A0A2N9I533_FAGSY</name>
<evidence type="ECO:0000259" key="14">
    <source>
        <dbReference type="PROSITE" id="PS50158"/>
    </source>
</evidence>
<accession>A0A2N9I533</accession>
<dbReference type="PROSITE" id="PS50994">
    <property type="entry name" value="INTEGRASE"/>
    <property type="match status" value="1"/>
</dbReference>
<dbReference type="FunFam" id="3.10.10.10:FF:000007">
    <property type="entry name" value="Retrovirus-related Pol polyprotein from transposon 17.6-like Protein"/>
    <property type="match status" value="1"/>
</dbReference>
<dbReference type="InterPro" id="IPR050951">
    <property type="entry name" value="Retrovirus_Pol_polyprotein"/>
</dbReference>
<keyword evidence="9" id="KW-0238">DNA-binding</keyword>
<dbReference type="FunFam" id="3.30.70.270:FF:000020">
    <property type="entry name" value="Transposon Tf2-6 polyprotein-like Protein"/>
    <property type="match status" value="1"/>
</dbReference>
<dbReference type="SUPFAM" id="SSF53098">
    <property type="entry name" value="Ribonuclease H-like"/>
    <property type="match status" value="1"/>
</dbReference>